<evidence type="ECO:0000313" key="1">
    <source>
        <dbReference type="EMBL" id="KUI64027.1"/>
    </source>
</evidence>
<reference evidence="1" key="1">
    <citation type="submission" date="2014-12" db="EMBL/GenBank/DDBJ databases">
        <title>Genome Sequence of Valsa Canker Pathogens Uncovers a Specific Adaption of Colonization on Woody Bark.</title>
        <authorList>
            <person name="Yin Z."/>
            <person name="Liu H."/>
            <person name="Gao X."/>
            <person name="Li Z."/>
            <person name="Song N."/>
            <person name="Ke X."/>
            <person name="Dai Q."/>
            <person name="Wu Y."/>
            <person name="Sun Y."/>
            <person name="Xu J.-R."/>
            <person name="Kang Z.K."/>
            <person name="Wang L."/>
            <person name="Huang L."/>
        </authorList>
    </citation>
    <scope>NUCLEOTIDE SEQUENCE [LARGE SCALE GENOMIC DNA]</scope>
    <source>
        <strain evidence="1">03-8</strain>
    </source>
</reference>
<evidence type="ECO:0000313" key="2">
    <source>
        <dbReference type="Proteomes" id="UP000078559"/>
    </source>
</evidence>
<keyword evidence="2" id="KW-1185">Reference proteome</keyword>
<sequence length="108" mass="11245">MAIHEIQAGQTLEEAVQLWVADSPGHLGQELGPDLKLSIEGADEDVMVHAVLLDPQGEEASGGSSFSLPACALGETRDEAHPGDAHGGVTLLDLAGEIGKLDERARIL</sequence>
<protein>
    <submittedName>
        <fullName evidence="1">Uncharacterized protein</fullName>
    </submittedName>
</protein>
<dbReference type="AlphaFoldDB" id="A0A194VJ54"/>
<organism evidence="1 2">
    <name type="scientific">Cytospora mali</name>
    <name type="common">Apple Valsa canker fungus</name>
    <name type="synonym">Valsa mali</name>
    <dbReference type="NCBI Taxonomy" id="578113"/>
    <lineage>
        <taxon>Eukaryota</taxon>
        <taxon>Fungi</taxon>
        <taxon>Dikarya</taxon>
        <taxon>Ascomycota</taxon>
        <taxon>Pezizomycotina</taxon>
        <taxon>Sordariomycetes</taxon>
        <taxon>Sordariomycetidae</taxon>
        <taxon>Diaporthales</taxon>
        <taxon>Cytosporaceae</taxon>
        <taxon>Cytospora</taxon>
    </lineage>
</organism>
<dbReference type="EMBL" id="KN796118">
    <property type="protein sequence ID" value="KUI64027.1"/>
    <property type="molecule type" value="Genomic_DNA"/>
</dbReference>
<proteinExistence type="predicted"/>
<dbReference type="Proteomes" id="UP000078559">
    <property type="component" value="Unassembled WGS sequence"/>
</dbReference>
<gene>
    <name evidence="1" type="ORF">VM1G_10811</name>
</gene>
<name>A0A194VJ54_CYTMA</name>
<accession>A0A194VJ54</accession>